<organism evidence="2 3">
    <name type="scientific">Malus baccata</name>
    <name type="common">Siberian crab apple</name>
    <name type="synonym">Pyrus baccata</name>
    <dbReference type="NCBI Taxonomy" id="106549"/>
    <lineage>
        <taxon>Eukaryota</taxon>
        <taxon>Viridiplantae</taxon>
        <taxon>Streptophyta</taxon>
        <taxon>Embryophyta</taxon>
        <taxon>Tracheophyta</taxon>
        <taxon>Spermatophyta</taxon>
        <taxon>Magnoliopsida</taxon>
        <taxon>eudicotyledons</taxon>
        <taxon>Gunneridae</taxon>
        <taxon>Pentapetalae</taxon>
        <taxon>rosids</taxon>
        <taxon>fabids</taxon>
        <taxon>Rosales</taxon>
        <taxon>Rosaceae</taxon>
        <taxon>Amygdaloideae</taxon>
        <taxon>Maleae</taxon>
        <taxon>Malus</taxon>
    </lineage>
</organism>
<evidence type="ECO:0000259" key="1">
    <source>
        <dbReference type="PROSITE" id="PS50994"/>
    </source>
</evidence>
<protein>
    <recommendedName>
        <fullName evidence="1">Integrase catalytic domain-containing protein</fullName>
    </recommendedName>
</protein>
<accession>A0A540M8K2</accession>
<gene>
    <name evidence="2" type="ORF">C1H46_019510</name>
</gene>
<proteinExistence type="predicted"/>
<dbReference type="STRING" id="106549.A0A540M8K2"/>
<comment type="caution">
    <text evidence="2">The sequence shown here is derived from an EMBL/GenBank/DDBJ whole genome shotgun (WGS) entry which is preliminary data.</text>
</comment>
<dbReference type="Gene3D" id="3.30.420.10">
    <property type="entry name" value="Ribonuclease H-like superfamily/Ribonuclease H"/>
    <property type="match status" value="1"/>
</dbReference>
<dbReference type="GO" id="GO:0015074">
    <property type="term" value="P:DNA integration"/>
    <property type="evidence" value="ECO:0007669"/>
    <property type="project" value="InterPro"/>
</dbReference>
<dbReference type="Pfam" id="PF00665">
    <property type="entry name" value="rve"/>
    <property type="match status" value="1"/>
</dbReference>
<name>A0A540M8K2_MALBA</name>
<evidence type="ECO:0000313" key="2">
    <source>
        <dbReference type="EMBL" id="TQD94872.1"/>
    </source>
</evidence>
<dbReference type="AlphaFoldDB" id="A0A540M8K2"/>
<keyword evidence="3" id="KW-1185">Reference proteome</keyword>
<dbReference type="InterPro" id="IPR012337">
    <property type="entry name" value="RNaseH-like_sf"/>
</dbReference>
<dbReference type="InterPro" id="IPR052160">
    <property type="entry name" value="Gypsy_RT_Integrase-like"/>
</dbReference>
<dbReference type="EMBL" id="VIEB01000333">
    <property type="protein sequence ID" value="TQD94872.1"/>
    <property type="molecule type" value="Genomic_DNA"/>
</dbReference>
<dbReference type="PROSITE" id="PS50994">
    <property type="entry name" value="INTEGRASE"/>
    <property type="match status" value="1"/>
</dbReference>
<sequence length="175" mass="20137">MLLTNNLMVELFDVWGVDFMGPFPTSFGYSYILVAVDYVSNWIKAIATKTNDSKVVLGFLHDMIFTRFGTPRAVISDGGSHFCNKAFAALLKKYKITHRITTPYHPQTSGQVEVGNRQIKYILERTVKITRKDWALKLNDTLWAYRMAYKTLIGRSPYRLVLNFGCVFHIKTITR</sequence>
<dbReference type="Proteomes" id="UP000315295">
    <property type="component" value="Unassembled WGS sequence"/>
</dbReference>
<evidence type="ECO:0000313" key="3">
    <source>
        <dbReference type="Proteomes" id="UP000315295"/>
    </source>
</evidence>
<reference evidence="2 3" key="1">
    <citation type="journal article" date="2019" name="G3 (Bethesda)">
        <title>Sequencing of a Wild Apple (Malus baccata) Genome Unravels the Differences Between Cultivated and Wild Apple Species Regarding Disease Resistance and Cold Tolerance.</title>
        <authorList>
            <person name="Chen X."/>
        </authorList>
    </citation>
    <scope>NUCLEOTIDE SEQUENCE [LARGE SCALE GENOMIC DNA]</scope>
    <source>
        <strain evidence="3">cv. Shandingzi</strain>
        <tissue evidence="2">Leaves</tissue>
    </source>
</reference>
<dbReference type="GO" id="GO:0003676">
    <property type="term" value="F:nucleic acid binding"/>
    <property type="evidence" value="ECO:0007669"/>
    <property type="project" value="InterPro"/>
</dbReference>
<dbReference type="PANTHER" id="PTHR47266">
    <property type="entry name" value="ENDONUCLEASE-RELATED"/>
    <property type="match status" value="1"/>
</dbReference>
<dbReference type="InterPro" id="IPR001584">
    <property type="entry name" value="Integrase_cat-core"/>
</dbReference>
<feature type="domain" description="Integrase catalytic" evidence="1">
    <location>
        <begin position="6"/>
        <end position="165"/>
    </location>
</feature>
<dbReference type="SUPFAM" id="SSF53098">
    <property type="entry name" value="Ribonuclease H-like"/>
    <property type="match status" value="1"/>
</dbReference>
<dbReference type="InterPro" id="IPR036397">
    <property type="entry name" value="RNaseH_sf"/>
</dbReference>